<evidence type="ECO:0000313" key="3">
    <source>
        <dbReference type="Proteomes" id="UP000202419"/>
    </source>
</evidence>
<protein>
    <submittedName>
        <fullName evidence="2">Uncharacterized protein B850L</fullName>
    </submittedName>
</protein>
<dbReference type="CDD" id="cd10443">
    <property type="entry name" value="GIY-YIG_HE_Tlr8p_PBC-V_like"/>
    <property type="match status" value="1"/>
</dbReference>
<sequence length="391" mass="44882">MSKRSKNKSKRRGIKQYVYIIRNKINEDMYIGITYDFNKRMKSHKRRSIAGETKLYNSIRKYGWKNFEKEIIEVVYCRTEVFELEKFYIEEFDTFHNGLNSTPGGDGSGCRGDNARAIKVKSHNIKTGEERIFDCISDAADELDLNSSIISGVINGRYTYSGEYMFQQYDPNNPNNTFDSSNILTRYERTKKAGLSTREVTKIPIIGTHFTGFTIEFEAISDAGRILNISTGKISACARGNIEFTKGYTWEYKDEEMRSMYPKFIRQQSGAKSSGKVYRILEDGTKDIYNSGNEAEKKLNIKSCIIPAIKRGTKADGYVWRYLDDEQQSKYPDPKPRVIYPNKGPVYRILEDGTKDEYTSAGEAERKTGIKHVRRAADTGMKAGGYRWYAV</sequence>
<dbReference type="InterPro" id="IPR035901">
    <property type="entry name" value="GIY-YIG_endonuc_sf"/>
</dbReference>
<dbReference type="KEGG" id="vg:5659341"/>
<dbReference type="PROSITE" id="PS50164">
    <property type="entry name" value="GIY_YIG"/>
    <property type="match status" value="1"/>
</dbReference>
<dbReference type="SUPFAM" id="SSF82771">
    <property type="entry name" value="GIY-YIG endonuclease"/>
    <property type="match status" value="1"/>
</dbReference>
<dbReference type="Pfam" id="PF01541">
    <property type="entry name" value="GIY-YIG"/>
    <property type="match status" value="1"/>
</dbReference>
<dbReference type="GeneID" id="5659341"/>
<organismHost>
    <name type="scientific">Chlorella</name>
    <dbReference type="NCBI Taxonomy" id="3071"/>
</organismHost>
<dbReference type="SMART" id="SM00465">
    <property type="entry name" value="GIYc"/>
    <property type="match status" value="1"/>
</dbReference>
<evidence type="ECO:0000259" key="1">
    <source>
        <dbReference type="PROSITE" id="PS50164"/>
    </source>
</evidence>
<evidence type="ECO:0000313" key="2">
    <source>
        <dbReference type="EMBL" id="ABT15249.1"/>
    </source>
</evidence>
<dbReference type="Gene3D" id="1.10.10.10">
    <property type="entry name" value="Winged helix-like DNA-binding domain superfamily/Winged helix DNA-binding domain"/>
    <property type="match status" value="2"/>
</dbReference>
<dbReference type="EMBL" id="DQ491002">
    <property type="protein sequence ID" value="ABT15249.1"/>
    <property type="molecule type" value="Genomic_DNA"/>
</dbReference>
<dbReference type="InterPro" id="IPR036388">
    <property type="entry name" value="WH-like_DNA-bd_sf"/>
</dbReference>
<dbReference type="SMART" id="SM00497">
    <property type="entry name" value="IENR1"/>
    <property type="match status" value="4"/>
</dbReference>
<dbReference type="InterPro" id="IPR006350">
    <property type="entry name" value="Intron_endoG1"/>
</dbReference>
<proteinExistence type="predicted"/>
<dbReference type="Proteomes" id="UP000202419">
    <property type="component" value="Segment"/>
</dbReference>
<dbReference type="RefSeq" id="YP_001498046.1">
    <property type="nucleotide sequence ID" value="NC_009898.1"/>
</dbReference>
<dbReference type="Pfam" id="PF07453">
    <property type="entry name" value="NUMOD1"/>
    <property type="match status" value="1"/>
</dbReference>
<reference evidence="2 3" key="1">
    <citation type="journal article" date="2007" name="Virology">
        <title>Sequence and annotation of the 369-kb NY-2A and the 345-kb AR158 viruses that infect Chlorella NC64A.</title>
        <authorList>
            <person name="Fitzgerald L.A."/>
            <person name="Graves M.V."/>
            <person name="Li X."/>
            <person name="Feldblyum T."/>
            <person name="Nierman W.C."/>
            <person name="Van Etten J.L."/>
        </authorList>
    </citation>
    <scope>NUCLEOTIDE SEQUENCE [LARGE SCALE GENOMIC DNA]</scope>
    <source>
        <strain evidence="2 3">NY-2A</strain>
    </source>
</reference>
<dbReference type="InterPro" id="IPR000305">
    <property type="entry name" value="GIY-YIG_endonuc"/>
</dbReference>
<accession>A7IY25</accession>
<name>A7IY25_PBCVN</name>
<dbReference type="InterPro" id="IPR010896">
    <property type="entry name" value="NUMOD1"/>
</dbReference>
<dbReference type="InterPro" id="IPR003647">
    <property type="entry name" value="Intron_nuc_1_rpt"/>
</dbReference>
<dbReference type="Gene3D" id="3.40.1440.10">
    <property type="entry name" value="GIY-YIG endonuclease"/>
    <property type="match status" value="1"/>
</dbReference>
<dbReference type="SUPFAM" id="SSF64496">
    <property type="entry name" value="DNA-binding domain of intron-encoded endonucleases"/>
    <property type="match status" value="1"/>
</dbReference>
<feature type="domain" description="GIY-YIG" evidence="1">
    <location>
        <begin position="14"/>
        <end position="98"/>
    </location>
</feature>
<organism evidence="2 3">
    <name type="scientific">Paramecium bursaria Chlorella virus NY2A</name>
    <name type="common">PBCV-NY2A</name>
    <dbReference type="NCBI Taxonomy" id="46021"/>
    <lineage>
        <taxon>Viruses</taxon>
        <taxon>Varidnaviria</taxon>
        <taxon>Bamfordvirae</taxon>
        <taxon>Nucleocytoviricota</taxon>
        <taxon>Megaviricetes</taxon>
        <taxon>Algavirales</taxon>
        <taxon>Phycodnaviridae</taxon>
        <taxon>Chlorovirus</taxon>
        <taxon>Chlorovirus americanus</taxon>
    </lineage>
</organism>
<dbReference type="OrthoDB" id="19703at10239"/>
<keyword evidence="3" id="KW-1185">Reference proteome</keyword>
<gene>
    <name evidence="2" type="primary">B850L</name>
    <name evidence="2" type="ORF">NY2A_B850L</name>
</gene>
<dbReference type="GO" id="GO:0004519">
    <property type="term" value="F:endonuclease activity"/>
    <property type="evidence" value="ECO:0007669"/>
    <property type="project" value="InterPro"/>
</dbReference>
<dbReference type="NCBIfam" id="TIGR01453">
    <property type="entry name" value="grpIintron_endo"/>
    <property type="match status" value="1"/>
</dbReference>